<evidence type="ECO:0000313" key="1">
    <source>
        <dbReference type="EMBL" id="VDP45129.1"/>
    </source>
</evidence>
<protein>
    <submittedName>
        <fullName evidence="1">Uncharacterized protein</fullName>
    </submittedName>
</protein>
<sequence length="107" mass="12367">MMYEWYGILFTFFETPCITTDEPTTQRDAGQSKRLQYIKQSLNARRIPWAAQDVCDCTFLKFQQDLLFSLAIPRSYPCLAPPPHHDCCRASHLSMSDRGLPSYEDAI</sequence>
<dbReference type="OrthoDB" id="5789754at2759"/>
<organism evidence="1">
    <name type="scientific">Heligmosomoides polygyrus</name>
    <name type="common">Parasitic roundworm</name>
    <dbReference type="NCBI Taxonomy" id="6339"/>
    <lineage>
        <taxon>Eukaryota</taxon>
        <taxon>Metazoa</taxon>
        <taxon>Ecdysozoa</taxon>
        <taxon>Nematoda</taxon>
        <taxon>Chromadorea</taxon>
        <taxon>Rhabditida</taxon>
        <taxon>Rhabditina</taxon>
        <taxon>Rhabditomorpha</taxon>
        <taxon>Strongyloidea</taxon>
        <taxon>Heligmosomidae</taxon>
        <taxon>Heligmosomoides</taxon>
    </lineage>
</organism>
<reference evidence="1" key="1">
    <citation type="submission" date="2018-11" db="EMBL/GenBank/DDBJ databases">
        <authorList>
            <consortium name="Pathogen Informatics"/>
        </authorList>
    </citation>
    <scope>NUCLEOTIDE SEQUENCE [LARGE SCALE GENOMIC DNA]</scope>
</reference>
<name>A0A3P8HFD1_HELPZ</name>
<proteinExistence type="predicted"/>
<accession>A0A3P8HFD1</accession>
<dbReference type="AlphaFoldDB" id="A0A3P8HFD1"/>
<dbReference type="EMBL" id="UZAH01036375">
    <property type="protein sequence ID" value="VDP45129.1"/>
    <property type="molecule type" value="Genomic_DNA"/>
</dbReference>
<gene>
    <name evidence="1" type="ORF">HPBE_LOCUS24452</name>
</gene>
<feature type="non-terminal residue" evidence="1">
    <location>
        <position position="107"/>
    </location>
</feature>